<protein>
    <recommendedName>
        <fullName evidence="2">DUF7144 domain-containing protein</fullName>
    </recommendedName>
</protein>
<feature type="domain" description="DUF7144" evidence="2">
    <location>
        <begin position="16"/>
        <end position="132"/>
    </location>
</feature>
<keyword evidence="4" id="KW-1185">Reference proteome</keyword>
<dbReference type="AlphaFoldDB" id="A0A5S4VHF0"/>
<name>A0A5S4VHF0_9MICO</name>
<dbReference type="InterPro" id="IPR055568">
    <property type="entry name" value="DUF7144"/>
</dbReference>
<feature type="transmembrane region" description="Helical" evidence="1">
    <location>
        <begin position="52"/>
        <end position="73"/>
    </location>
</feature>
<feature type="transmembrane region" description="Helical" evidence="1">
    <location>
        <begin position="111"/>
        <end position="132"/>
    </location>
</feature>
<evidence type="ECO:0000259" key="2">
    <source>
        <dbReference type="Pfam" id="PF23636"/>
    </source>
</evidence>
<gene>
    <name evidence="3" type="ORF">FYC51_07550</name>
</gene>
<dbReference type="EMBL" id="VSSB01000001">
    <property type="protein sequence ID" value="TYL53515.1"/>
    <property type="molecule type" value="Genomic_DNA"/>
</dbReference>
<organism evidence="3 4">
    <name type="scientific">Agromyces mariniharenae</name>
    <dbReference type="NCBI Taxonomy" id="2604423"/>
    <lineage>
        <taxon>Bacteria</taxon>
        <taxon>Bacillati</taxon>
        <taxon>Actinomycetota</taxon>
        <taxon>Actinomycetes</taxon>
        <taxon>Micrococcales</taxon>
        <taxon>Microbacteriaceae</taxon>
        <taxon>Agromyces</taxon>
    </lineage>
</organism>
<evidence type="ECO:0000256" key="1">
    <source>
        <dbReference type="SAM" id="Phobius"/>
    </source>
</evidence>
<keyword evidence="1" id="KW-1133">Transmembrane helix</keyword>
<proteinExistence type="predicted"/>
<accession>A0A5S4VHF0</accession>
<comment type="caution">
    <text evidence="3">The sequence shown here is derived from an EMBL/GenBank/DDBJ whole genome shotgun (WGS) entry which is preliminary data.</text>
</comment>
<keyword evidence="1" id="KW-0812">Transmembrane</keyword>
<feature type="transmembrane region" description="Helical" evidence="1">
    <location>
        <begin position="85"/>
        <end position="105"/>
    </location>
</feature>
<keyword evidence="1" id="KW-0472">Membrane</keyword>
<dbReference type="RefSeq" id="WP_148732984.1">
    <property type="nucleotide sequence ID" value="NZ_VSSB01000001.1"/>
</dbReference>
<dbReference type="Proteomes" id="UP000325243">
    <property type="component" value="Unassembled WGS sequence"/>
</dbReference>
<dbReference type="Pfam" id="PF23636">
    <property type="entry name" value="DUF7144"/>
    <property type="match status" value="1"/>
</dbReference>
<sequence length="147" mass="15768">MRDEDGIDRPRPPARVIVVVVLTYIAGILDIIAGILLILLRYDDVVQADGEAYSVTLWGAAMILLGLLTIAMASGLTRGRNSARIFVTVLMSISLVLSIVDVVISPTDASSWWSLGIGGLFSALVILALWAGRSAEFFRRSRALPAA</sequence>
<evidence type="ECO:0000313" key="3">
    <source>
        <dbReference type="EMBL" id="TYL53515.1"/>
    </source>
</evidence>
<evidence type="ECO:0000313" key="4">
    <source>
        <dbReference type="Proteomes" id="UP000325243"/>
    </source>
</evidence>
<reference evidence="3 4" key="1">
    <citation type="submission" date="2019-08" db="EMBL/GenBank/DDBJ databases">
        <authorList>
            <person name="Hu J."/>
        </authorList>
    </citation>
    <scope>NUCLEOTIDE SEQUENCE [LARGE SCALE GENOMIC DNA]</scope>
    <source>
        <strain evidence="3 4">NEAU-184</strain>
    </source>
</reference>
<feature type="transmembrane region" description="Helical" evidence="1">
    <location>
        <begin position="16"/>
        <end position="40"/>
    </location>
</feature>